<name>D1CC59_THET1</name>
<dbReference type="Pfam" id="PF13529">
    <property type="entry name" value="Peptidase_C39_2"/>
    <property type="match status" value="1"/>
</dbReference>
<dbReference type="InterPro" id="IPR039564">
    <property type="entry name" value="Peptidase_C39-like"/>
</dbReference>
<dbReference type="Gene3D" id="3.90.70.10">
    <property type="entry name" value="Cysteine proteinases"/>
    <property type="match status" value="1"/>
</dbReference>
<feature type="repeat" description="TPR" evidence="1">
    <location>
        <begin position="320"/>
        <end position="353"/>
    </location>
</feature>
<dbReference type="eggNOG" id="COG3271">
    <property type="taxonomic scope" value="Bacteria"/>
</dbReference>
<evidence type="ECO:0000313" key="3">
    <source>
        <dbReference type="EMBL" id="ACZ42374.1"/>
    </source>
</evidence>
<dbReference type="HOGENOM" id="CLU_051627_0_0_0"/>
<dbReference type="eggNOG" id="COG0457">
    <property type="taxonomic scope" value="Bacteria"/>
</dbReference>
<dbReference type="AlphaFoldDB" id="D1CC59"/>
<dbReference type="Proteomes" id="UP000000323">
    <property type="component" value="Chromosome 1"/>
</dbReference>
<dbReference type="InterPro" id="IPR011990">
    <property type="entry name" value="TPR-like_helical_dom_sf"/>
</dbReference>
<accession>D1CC59</accession>
<dbReference type="STRING" id="525904.Tter_1468"/>
<protein>
    <submittedName>
        <fullName evidence="3">TPR repeat-containing protein</fullName>
    </submittedName>
</protein>
<feature type="domain" description="Peptidase C39-like" evidence="2">
    <location>
        <begin position="65"/>
        <end position="181"/>
    </location>
</feature>
<dbReference type="InterPro" id="IPR019734">
    <property type="entry name" value="TPR_rpt"/>
</dbReference>
<evidence type="ECO:0000259" key="2">
    <source>
        <dbReference type="Pfam" id="PF13529"/>
    </source>
</evidence>
<reference evidence="4" key="1">
    <citation type="journal article" date="2010" name="Stand. Genomic Sci.">
        <title>Complete genome sequence of 'Thermobaculum terrenum' type strain (YNP1).</title>
        <authorList>
            <person name="Kiss H."/>
            <person name="Cleland D."/>
            <person name="Lapidus A."/>
            <person name="Lucas S."/>
            <person name="Glavina Del Rio T."/>
            <person name="Nolan M."/>
            <person name="Tice H."/>
            <person name="Han C."/>
            <person name="Goodwin L."/>
            <person name="Pitluck S."/>
            <person name="Liolios K."/>
            <person name="Ivanova N."/>
            <person name="Mavromatis K."/>
            <person name="Ovchinnikova G."/>
            <person name="Pati A."/>
            <person name="Chen A."/>
            <person name="Palaniappan K."/>
            <person name="Land M."/>
            <person name="Hauser L."/>
            <person name="Chang Y."/>
            <person name="Jeffries C."/>
            <person name="Lu M."/>
            <person name="Brettin T."/>
            <person name="Detter J."/>
            <person name="Goker M."/>
            <person name="Tindall B."/>
            <person name="Beck B."/>
            <person name="McDermott T."/>
            <person name="Woyke T."/>
            <person name="Bristow J."/>
            <person name="Eisen J."/>
            <person name="Markowitz V."/>
            <person name="Hugenholtz P."/>
            <person name="Kyrpides N."/>
            <person name="Klenk H."/>
            <person name="Cheng J."/>
        </authorList>
    </citation>
    <scope>NUCLEOTIDE SEQUENCE [LARGE SCALE GENOMIC DNA]</scope>
    <source>
        <strain evidence="4">ATCC BAA-798 / YNP1</strain>
    </source>
</reference>
<evidence type="ECO:0000256" key="1">
    <source>
        <dbReference type="PROSITE-ProRule" id="PRU00339"/>
    </source>
</evidence>
<gene>
    <name evidence="3" type="ordered locus">Tter_1468</name>
</gene>
<dbReference type="PROSITE" id="PS50005">
    <property type="entry name" value="TPR"/>
    <property type="match status" value="1"/>
</dbReference>
<dbReference type="KEGG" id="ttr:Tter_1468"/>
<sequence>MTQIVQHKLVQISILLLVALTTAVVSPATVRGALVMPDSYISKPKTRDLNTLPLQRIPNSWYLSGIPYQKQWENNCGPVTTNMVLGFYGIRLSQAYTANKLRPRRDDVSVSGLEMVNFSKIEYGLQGDVGYSGSLRTIEALISNNIPVIVLQPFKIGSDINHFRVVSGYNRTSRTFVIQDSILGKDLIWTYDYFLNLWKQRGRIYIAIYPPSKAKIVKQIRNSYDLPRKRLQLSELDMAQKAVRQAPQDPWVWLNLGRELYYSERYKDSYAAWNKALSLGLPRRALWYMPWPVYLLNELGLHEQAISLANQALQTIPASSELYYGRAIAYEAIGNNQAALRDLRTALAYAPYHPYYRQALREFMRRYR</sequence>
<dbReference type="Gene3D" id="1.25.40.10">
    <property type="entry name" value="Tetratricopeptide repeat domain"/>
    <property type="match status" value="1"/>
</dbReference>
<evidence type="ECO:0000313" key="4">
    <source>
        <dbReference type="Proteomes" id="UP000000323"/>
    </source>
</evidence>
<proteinExistence type="predicted"/>
<keyword evidence="1" id="KW-0802">TPR repeat</keyword>
<dbReference type="SUPFAM" id="SSF48452">
    <property type="entry name" value="TPR-like"/>
    <property type="match status" value="1"/>
</dbReference>
<dbReference type="SMART" id="SM00028">
    <property type="entry name" value="TPR"/>
    <property type="match status" value="2"/>
</dbReference>
<organism evidence="3 4">
    <name type="scientific">Thermobaculum terrenum (strain ATCC BAA-798 / CCMEE 7001 / YNP1)</name>
    <dbReference type="NCBI Taxonomy" id="525904"/>
    <lineage>
        <taxon>Bacteria</taxon>
        <taxon>Bacillati</taxon>
        <taxon>Chloroflexota</taxon>
        <taxon>Chloroflexia</taxon>
        <taxon>Candidatus Thermobaculales</taxon>
        <taxon>Candidatus Thermobaculaceae</taxon>
        <taxon>Thermobaculum</taxon>
    </lineage>
</organism>
<dbReference type="OrthoDB" id="221093at2"/>
<dbReference type="EMBL" id="CP001825">
    <property type="protein sequence ID" value="ACZ42374.1"/>
    <property type="molecule type" value="Genomic_DNA"/>
</dbReference>
<keyword evidence="4" id="KW-1185">Reference proteome</keyword>